<dbReference type="GO" id="GO:0031177">
    <property type="term" value="F:phosphopantetheine binding"/>
    <property type="evidence" value="ECO:0007669"/>
    <property type="project" value="TreeGrafter"/>
</dbReference>
<dbReference type="Proteomes" id="UP000002499">
    <property type="component" value="Unassembled WGS sequence"/>
</dbReference>
<dbReference type="Pfam" id="PF00501">
    <property type="entry name" value="AMP-binding"/>
    <property type="match status" value="1"/>
</dbReference>
<evidence type="ECO:0000313" key="4">
    <source>
        <dbReference type="EMBL" id="EFY88745.1"/>
    </source>
</evidence>
<gene>
    <name evidence="4" type="ORF">MAC_05180</name>
</gene>
<organism evidence="5">
    <name type="scientific">Metarhizium acridum (strain CQMa 102)</name>
    <dbReference type="NCBI Taxonomy" id="655827"/>
    <lineage>
        <taxon>Eukaryota</taxon>
        <taxon>Fungi</taxon>
        <taxon>Dikarya</taxon>
        <taxon>Ascomycota</taxon>
        <taxon>Pezizomycotina</taxon>
        <taxon>Sordariomycetes</taxon>
        <taxon>Hypocreomycetidae</taxon>
        <taxon>Hypocreales</taxon>
        <taxon>Clavicipitaceae</taxon>
        <taxon>Metarhizium</taxon>
    </lineage>
</organism>
<dbReference type="SUPFAM" id="SSF56801">
    <property type="entry name" value="Acetyl-CoA synthetase-like"/>
    <property type="match status" value="1"/>
</dbReference>
<keyword evidence="1" id="KW-0596">Phosphopantetheine</keyword>
<dbReference type="Gene3D" id="3.40.50.12780">
    <property type="entry name" value="N-terminal domain of ligase-like"/>
    <property type="match status" value="1"/>
</dbReference>
<dbReference type="KEGG" id="maw:19249491"/>
<dbReference type="InterPro" id="IPR042099">
    <property type="entry name" value="ANL_N_sf"/>
</dbReference>
<dbReference type="GO" id="GO:0043041">
    <property type="term" value="P:amino acid activation for nonribosomal peptide biosynthetic process"/>
    <property type="evidence" value="ECO:0007669"/>
    <property type="project" value="TreeGrafter"/>
</dbReference>
<dbReference type="STRING" id="655827.E9E5N2"/>
<feature type="domain" description="AMP-dependent synthetase/ligase" evidence="3">
    <location>
        <begin position="115"/>
        <end position="228"/>
    </location>
</feature>
<evidence type="ECO:0000259" key="3">
    <source>
        <dbReference type="Pfam" id="PF00501"/>
    </source>
</evidence>
<dbReference type="PANTHER" id="PTHR45527">
    <property type="entry name" value="NONRIBOSOMAL PEPTIDE SYNTHETASE"/>
    <property type="match status" value="1"/>
</dbReference>
<name>E9E5N2_METAQ</name>
<dbReference type="EMBL" id="GL698507">
    <property type="protein sequence ID" value="EFY88745.1"/>
    <property type="molecule type" value="Genomic_DNA"/>
</dbReference>
<dbReference type="AlphaFoldDB" id="E9E5N2"/>
<protein>
    <submittedName>
        <fullName evidence="4">Bassianolide synthetase</fullName>
    </submittedName>
</protein>
<dbReference type="GO" id="GO:0005737">
    <property type="term" value="C:cytoplasm"/>
    <property type="evidence" value="ECO:0007669"/>
    <property type="project" value="TreeGrafter"/>
</dbReference>
<accession>E9E5N2</accession>
<dbReference type="InterPro" id="IPR000873">
    <property type="entry name" value="AMP-dep_synth/lig_dom"/>
</dbReference>
<dbReference type="HOGENOM" id="CLU_1030894_0_0_1"/>
<dbReference type="InParanoid" id="E9E5N2"/>
<dbReference type="OrthoDB" id="416786at2759"/>
<dbReference type="GeneID" id="19249491"/>
<dbReference type="PANTHER" id="PTHR45527:SF1">
    <property type="entry name" value="FATTY ACID SYNTHASE"/>
    <property type="match status" value="1"/>
</dbReference>
<reference evidence="4 5" key="1">
    <citation type="journal article" date="2011" name="PLoS Genet.">
        <title>Genome sequencing and comparative transcriptomics of the model entomopathogenic fungi Metarhizium anisopliae and M. acridum.</title>
        <authorList>
            <person name="Gao Q."/>
            <person name="Jin K."/>
            <person name="Ying S.H."/>
            <person name="Zhang Y."/>
            <person name="Xiao G."/>
            <person name="Shang Y."/>
            <person name="Duan Z."/>
            <person name="Hu X."/>
            <person name="Xie X.Q."/>
            <person name="Zhou G."/>
            <person name="Peng G."/>
            <person name="Luo Z."/>
            <person name="Huang W."/>
            <person name="Wang B."/>
            <person name="Fang W."/>
            <person name="Wang S."/>
            <person name="Zhong Y."/>
            <person name="Ma L.J."/>
            <person name="St Leger R.J."/>
            <person name="Zhao G.P."/>
            <person name="Pei Y."/>
            <person name="Feng M.G."/>
            <person name="Xia Y."/>
            <person name="Wang C."/>
        </authorList>
    </citation>
    <scope>NUCLEOTIDE SEQUENCE [LARGE SCALE GENOMIC DNA]</scope>
    <source>
        <strain evidence="4 5">CQMa 102</strain>
    </source>
</reference>
<evidence type="ECO:0000256" key="2">
    <source>
        <dbReference type="ARBA" id="ARBA00022553"/>
    </source>
</evidence>
<dbReference type="GO" id="GO:0044550">
    <property type="term" value="P:secondary metabolite biosynthetic process"/>
    <property type="evidence" value="ECO:0007669"/>
    <property type="project" value="TreeGrafter"/>
</dbReference>
<dbReference type="eggNOG" id="KOG1178">
    <property type="taxonomic scope" value="Eukaryota"/>
</dbReference>
<evidence type="ECO:0000313" key="5">
    <source>
        <dbReference type="Proteomes" id="UP000002499"/>
    </source>
</evidence>
<dbReference type="OMA" id="ERKERNW"/>
<keyword evidence="2" id="KW-0597">Phosphoprotein</keyword>
<proteinExistence type="predicted"/>
<keyword evidence="5" id="KW-1185">Reference proteome</keyword>
<evidence type="ECO:0000256" key="1">
    <source>
        <dbReference type="ARBA" id="ARBA00022450"/>
    </source>
</evidence>
<sequence>MAGKRQATNHTMGKIQHQMHFNFCTDRALFLECQMADDSALILARHDQGLIDARQMTRFLGQPGYSIKMFLGSVADMSIGELAPLTEEDGQEINNWNSDELESSDACIHDVIAGRAADRPGSTVVFAWDGEWTYAELNSLFSRLAAHIQSLDLGREQAVPVCFEKSKWVVVGILAVLKAGLAFTLIEPSYPPARIAQICQQTWAKIALVSKVQYNTLHNVVPQCIIVDEELSQSLTGHEVRFISGNRKAPKFSLYHSHFWQHRRAKRLYD</sequence>